<dbReference type="Gene3D" id="2.120.10.30">
    <property type="entry name" value="TolB, C-terminal domain"/>
    <property type="match status" value="1"/>
</dbReference>
<comment type="caution">
    <text evidence="1">The sequence shown here is derived from an EMBL/GenBank/DDBJ whole genome shotgun (WGS) entry which is preliminary data.</text>
</comment>
<dbReference type="EMBL" id="SNXZ01000011">
    <property type="protein sequence ID" value="TDP90003.1"/>
    <property type="molecule type" value="Genomic_DNA"/>
</dbReference>
<dbReference type="SUPFAM" id="SSF82171">
    <property type="entry name" value="DPP6 N-terminal domain-like"/>
    <property type="match status" value="1"/>
</dbReference>
<reference evidence="1 2" key="1">
    <citation type="submission" date="2019-03" db="EMBL/GenBank/DDBJ databases">
        <title>Genomic Encyclopedia of Type Strains, Phase IV (KMG-IV): sequencing the most valuable type-strain genomes for metagenomic binning, comparative biology and taxonomic classification.</title>
        <authorList>
            <person name="Goeker M."/>
        </authorList>
    </citation>
    <scope>NUCLEOTIDE SEQUENCE [LARGE SCALE GENOMIC DNA]</scope>
    <source>
        <strain evidence="1 2">DSM 45361</strain>
    </source>
</reference>
<gene>
    <name evidence="1" type="ORF">EV186_111129</name>
</gene>
<sequence>MGAVVAVAAVVVGCGPEVAAPAAKPVPQRIFAYRTVHFGQSVVDSTGDMVLMNGTRQVGRTQIGVIATDPAFTTDGRYVFDLVGDTITAIAAATGKITQVPCDGCGDRSLKCLCQAVVPIGAATVAWVGKDEHLMSLDLAAPGPPKKSAKALPTWKNTWDTAKPHLLAGTDGAVLAAFPDTLSFDTGPAYLVTPDGTARKLAPGRTDAIRDAAFSPDGKTVALSGDDDETCATVTTVDVKSGKGRTAPVHTPPGKRCKVRDGYVGDMWWAADGSLNVYYQAKDNDLLDADQYRLTGGRWALAGAARVSQTYPLPGGATAILDHPGVRDQNFLFLDVDGKHVRVEDGVNRVVVPVTAR</sequence>
<dbReference type="AlphaFoldDB" id="A0A4R6RSZ6"/>
<evidence type="ECO:0008006" key="3">
    <source>
        <dbReference type="Google" id="ProtNLM"/>
    </source>
</evidence>
<dbReference type="Proteomes" id="UP000295444">
    <property type="component" value="Unassembled WGS sequence"/>
</dbReference>
<name>A0A4R6RSZ6_LABRH</name>
<protein>
    <recommendedName>
        <fullName evidence="3">WD40 repeat protein</fullName>
    </recommendedName>
</protein>
<keyword evidence="2" id="KW-1185">Reference proteome</keyword>
<accession>A0A4R6RSZ6</accession>
<evidence type="ECO:0000313" key="1">
    <source>
        <dbReference type="EMBL" id="TDP90003.1"/>
    </source>
</evidence>
<evidence type="ECO:0000313" key="2">
    <source>
        <dbReference type="Proteomes" id="UP000295444"/>
    </source>
</evidence>
<dbReference type="InterPro" id="IPR011042">
    <property type="entry name" value="6-blade_b-propeller_TolB-like"/>
</dbReference>
<organism evidence="1 2">
    <name type="scientific">Labedaea rhizosphaerae</name>
    <dbReference type="NCBI Taxonomy" id="598644"/>
    <lineage>
        <taxon>Bacteria</taxon>
        <taxon>Bacillati</taxon>
        <taxon>Actinomycetota</taxon>
        <taxon>Actinomycetes</taxon>
        <taxon>Pseudonocardiales</taxon>
        <taxon>Pseudonocardiaceae</taxon>
        <taxon>Labedaea</taxon>
    </lineage>
</organism>
<proteinExistence type="predicted"/>